<dbReference type="SUPFAM" id="SSF109854">
    <property type="entry name" value="DinB/YfiT-like putative metalloenzymes"/>
    <property type="match status" value="1"/>
</dbReference>
<dbReference type="InterPro" id="IPR034660">
    <property type="entry name" value="DinB/YfiT-like"/>
</dbReference>
<dbReference type="EMBL" id="CP036266">
    <property type="protein sequence ID" value="QDT18628.1"/>
    <property type="molecule type" value="Genomic_DNA"/>
</dbReference>
<dbReference type="Gene3D" id="1.20.120.450">
    <property type="entry name" value="dinb family like domain"/>
    <property type="match status" value="1"/>
</dbReference>
<evidence type="ECO:0000313" key="2">
    <source>
        <dbReference type="Proteomes" id="UP000320421"/>
    </source>
</evidence>
<reference evidence="1 2" key="1">
    <citation type="submission" date="2019-02" db="EMBL/GenBank/DDBJ databases">
        <title>Deep-cultivation of Planctomycetes and their phenomic and genomic characterization uncovers novel biology.</title>
        <authorList>
            <person name="Wiegand S."/>
            <person name="Jogler M."/>
            <person name="Boedeker C."/>
            <person name="Pinto D."/>
            <person name="Vollmers J."/>
            <person name="Rivas-Marin E."/>
            <person name="Kohn T."/>
            <person name="Peeters S.H."/>
            <person name="Heuer A."/>
            <person name="Rast P."/>
            <person name="Oberbeckmann S."/>
            <person name="Bunk B."/>
            <person name="Jeske O."/>
            <person name="Meyerdierks A."/>
            <person name="Storesund J.E."/>
            <person name="Kallscheuer N."/>
            <person name="Luecker S."/>
            <person name="Lage O.M."/>
            <person name="Pohl T."/>
            <person name="Merkel B.J."/>
            <person name="Hornburger P."/>
            <person name="Mueller R.-W."/>
            <person name="Bruemmer F."/>
            <person name="Labrenz M."/>
            <person name="Spormann A.M."/>
            <person name="Op den Camp H."/>
            <person name="Overmann J."/>
            <person name="Amann R."/>
            <person name="Jetten M.S.M."/>
            <person name="Mascher T."/>
            <person name="Medema M.H."/>
            <person name="Devos D.P."/>
            <person name="Kaster A.-K."/>
            <person name="Ovreas L."/>
            <person name="Rohde M."/>
            <person name="Galperin M.Y."/>
            <person name="Jogler C."/>
        </authorList>
    </citation>
    <scope>NUCLEOTIDE SEQUENCE [LARGE SCALE GENOMIC DNA]</scope>
    <source>
        <strain evidence="1 2">HG66A1</strain>
    </source>
</reference>
<dbReference type="InterPro" id="IPR011466">
    <property type="entry name" value="DUF1572"/>
</dbReference>
<dbReference type="AlphaFoldDB" id="A0A517PGX6"/>
<gene>
    <name evidence="1" type="ORF">HG66A1_03900</name>
</gene>
<name>A0A517PGX6_9PLAN</name>
<dbReference type="Proteomes" id="UP000320421">
    <property type="component" value="Chromosome"/>
</dbReference>
<keyword evidence="2" id="KW-1185">Reference proteome</keyword>
<accession>A0A517PGX6</accession>
<sequence>MSPSADDLAREAIREFQHLLAQSLRKIRHCLGQLKQEQIWWRPEPGLNSIGNLILHLSGNLNQWAVAGITGAHDERQREAEFQAEQSHNRDELLSLLEQSVERANAVFQTLSAADLLESRTIQGFSISVLGAIAHTVPHFVGHTHQIIYLTRLQLGETYQFDWSPDAERNGVPI</sequence>
<proteinExistence type="predicted"/>
<protein>
    <submittedName>
        <fullName evidence="1">DinB superfamily protein</fullName>
    </submittedName>
</protein>
<dbReference type="Pfam" id="PF07609">
    <property type="entry name" value="DUF1572"/>
    <property type="match status" value="1"/>
</dbReference>
<dbReference type="RefSeq" id="WP_145180316.1">
    <property type="nucleotide sequence ID" value="NZ_CP036266.1"/>
</dbReference>
<organism evidence="1 2">
    <name type="scientific">Gimesia chilikensis</name>
    <dbReference type="NCBI Taxonomy" id="2605989"/>
    <lineage>
        <taxon>Bacteria</taxon>
        <taxon>Pseudomonadati</taxon>
        <taxon>Planctomycetota</taxon>
        <taxon>Planctomycetia</taxon>
        <taxon>Planctomycetales</taxon>
        <taxon>Planctomycetaceae</taxon>
        <taxon>Gimesia</taxon>
    </lineage>
</organism>
<evidence type="ECO:0000313" key="1">
    <source>
        <dbReference type="EMBL" id="QDT18628.1"/>
    </source>
</evidence>
<dbReference type="OrthoDB" id="68731at2"/>